<keyword evidence="3" id="KW-0812">Transmembrane</keyword>
<keyword evidence="3" id="KW-1133">Transmembrane helix</keyword>
<dbReference type="InterPro" id="IPR050469">
    <property type="entry name" value="Diguanylate_Cyclase"/>
</dbReference>
<dbReference type="GO" id="GO:0005886">
    <property type="term" value="C:plasma membrane"/>
    <property type="evidence" value="ECO:0007669"/>
    <property type="project" value="TreeGrafter"/>
</dbReference>
<evidence type="ECO:0000256" key="2">
    <source>
        <dbReference type="ARBA" id="ARBA00034247"/>
    </source>
</evidence>
<gene>
    <name evidence="5" type="ORF">SAMN04488136_10352</name>
</gene>
<evidence type="ECO:0000313" key="5">
    <source>
        <dbReference type="EMBL" id="SDG81259.1"/>
    </source>
</evidence>
<dbReference type="Pfam" id="PF05228">
    <property type="entry name" value="CHASE4"/>
    <property type="match status" value="1"/>
</dbReference>
<evidence type="ECO:0000259" key="4">
    <source>
        <dbReference type="PROSITE" id="PS50887"/>
    </source>
</evidence>
<dbReference type="GO" id="GO:0043709">
    <property type="term" value="P:cell adhesion involved in single-species biofilm formation"/>
    <property type="evidence" value="ECO:0007669"/>
    <property type="project" value="TreeGrafter"/>
</dbReference>
<dbReference type="Pfam" id="PF00990">
    <property type="entry name" value="GGDEF"/>
    <property type="match status" value="1"/>
</dbReference>
<name>A0A1G7XAL1_9VIBR</name>
<dbReference type="CDD" id="cd01949">
    <property type="entry name" value="GGDEF"/>
    <property type="match status" value="1"/>
</dbReference>
<evidence type="ECO:0000256" key="1">
    <source>
        <dbReference type="ARBA" id="ARBA00012528"/>
    </source>
</evidence>
<dbReference type="EC" id="2.7.7.65" evidence="1"/>
<comment type="catalytic activity">
    <reaction evidence="2">
        <text>2 GTP = 3',3'-c-di-GMP + 2 diphosphate</text>
        <dbReference type="Rhea" id="RHEA:24898"/>
        <dbReference type="ChEBI" id="CHEBI:33019"/>
        <dbReference type="ChEBI" id="CHEBI:37565"/>
        <dbReference type="ChEBI" id="CHEBI:58805"/>
        <dbReference type="EC" id="2.7.7.65"/>
    </reaction>
</comment>
<evidence type="ECO:0000256" key="3">
    <source>
        <dbReference type="SAM" id="Phobius"/>
    </source>
</evidence>
<dbReference type="PANTHER" id="PTHR45138:SF9">
    <property type="entry name" value="DIGUANYLATE CYCLASE DGCM-RELATED"/>
    <property type="match status" value="1"/>
</dbReference>
<organism evidence="5 6">
    <name type="scientific">Vibrio xiamenensis</name>
    <dbReference type="NCBI Taxonomy" id="861298"/>
    <lineage>
        <taxon>Bacteria</taxon>
        <taxon>Pseudomonadati</taxon>
        <taxon>Pseudomonadota</taxon>
        <taxon>Gammaproteobacteria</taxon>
        <taxon>Vibrionales</taxon>
        <taxon>Vibrionaceae</taxon>
        <taxon>Vibrio</taxon>
    </lineage>
</organism>
<dbReference type="InterPro" id="IPR000160">
    <property type="entry name" value="GGDEF_dom"/>
</dbReference>
<dbReference type="GO" id="GO:0052621">
    <property type="term" value="F:diguanylate cyclase activity"/>
    <property type="evidence" value="ECO:0007669"/>
    <property type="project" value="UniProtKB-EC"/>
</dbReference>
<evidence type="ECO:0000313" key="6">
    <source>
        <dbReference type="Proteomes" id="UP000198854"/>
    </source>
</evidence>
<dbReference type="NCBIfam" id="TIGR00254">
    <property type="entry name" value="GGDEF"/>
    <property type="match status" value="1"/>
</dbReference>
<accession>A0A1G7XAL1</accession>
<dbReference type="RefSeq" id="WP_093269751.1">
    <property type="nucleotide sequence ID" value="NZ_FNDD01000003.1"/>
</dbReference>
<keyword evidence="6" id="KW-1185">Reference proteome</keyword>
<proteinExistence type="predicted"/>
<reference evidence="5 6" key="1">
    <citation type="submission" date="2016-10" db="EMBL/GenBank/DDBJ databases">
        <authorList>
            <person name="de Groot N.N."/>
        </authorList>
    </citation>
    <scope>NUCLEOTIDE SEQUENCE [LARGE SCALE GENOMIC DNA]</scope>
    <source>
        <strain evidence="5 6">CGMCC 1.10228</strain>
    </source>
</reference>
<dbReference type="PANTHER" id="PTHR45138">
    <property type="entry name" value="REGULATORY COMPONENTS OF SENSORY TRANSDUCTION SYSTEM"/>
    <property type="match status" value="1"/>
</dbReference>
<protein>
    <recommendedName>
        <fullName evidence="1">diguanylate cyclase</fullName>
        <ecNumber evidence="1">2.7.7.65</ecNumber>
    </recommendedName>
</protein>
<dbReference type="Gene3D" id="3.30.70.270">
    <property type="match status" value="1"/>
</dbReference>
<dbReference type="InterPro" id="IPR043128">
    <property type="entry name" value="Rev_trsase/Diguanyl_cyclase"/>
</dbReference>
<dbReference type="GO" id="GO:1902201">
    <property type="term" value="P:negative regulation of bacterial-type flagellum-dependent cell motility"/>
    <property type="evidence" value="ECO:0007669"/>
    <property type="project" value="TreeGrafter"/>
</dbReference>
<dbReference type="InterPro" id="IPR029787">
    <property type="entry name" value="Nucleotide_cyclase"/>
</dbReference>
<keyword evidence="3" id="KW-0472">Membrane</keyword>
<dbReference type="InterPro" id="IPR007892">
    <property type="entry name" value="CHASE4"/>
</dbReference>
<dbReference type="PROSITE" id="PS50887">
    <property type="entry name" value="GGDEF"/>
    <property type="match status" value="1"/>
</dbReference>
<dbReference type="OrthoDB" id="9812260at2"/>
<dbReference type="EMBL" id="FNDD01000003">
    <property type="protein sequence ID" value="SDG81259.1"/>
    <property type="molecule type" value="Genomic_DNA"/>
</dbReference>
<dbReference type="SMART" id="SM00267">
    <property type="entry name" value="GGDEF"/>
    <property type="match status" value="1"/>
</dbReference>
<dbReference type="STRING" id="861298.SAMN04488136_10352"/>
<feature type="transmembrane region" description="Helical" evidence="3">
    <location>
        <begin position="263"/>
        <end position="285"/>
    </location>
</feature>
<dbReference type="AlphaFoldDB" id="A0A1G7XAL1"/>
<feature type="domain" description="GGDEF" evidence="4">
    <location>
        <begin position="369"/>
        <end position="506"/>
    </location>
</feature>
<feature type="transmembrane region" description="Helical" evidence="3">
    <location>
        <begin position="12"/>
        <end position="31"/>
    </location>
</feature>
<dbReference type="Proteomes" id="UP000198854">
    <property type="component" value="Unassembled WGS sequence"/>
</dbReference>
<dbReference type="SUPFAM" id="SSF55073">
    <property type="entry name" value="Nucleotide cyclase"/>
    <property type="match status" value="1"/>
</dbReference>
<sequence length="516" mass="58984">MRRLKNLSLQQLTLLMSVLLVMLFLLFYFSFKAFWSFDREVSAVVKRQQNEVERVRVLLTLAENQLITSLEDYAAWDSMIKYTEDPSDEFVMDNIGIDATEPNLVDGIAIFDDKRNFIWGGWYRGDTVQEKNILDERSQPKVNALLNQVSAFPEQYIQSLVTYTIFDNQPYLLAASKICNSHERDCRHGYLVFLRQIKPMFTNAIALATGVDLSIQVLRQGALATPLSNHSLLFKQDPLGDDRLTIDIGHSEHQPKFVTLSELSALSGFVALMMLFNIGVVSILVRPIKDAQIVLETFQRTGGKLPNAKSFYSKEMRSFAHHINKLITQLEVRGAQLQWQSYHDPLTGIANRRGLYDSLERYVNQHHFQYIAIVLLDIDYFKPFNDNYGHLHGDKALKRLAQALNDIETTLECLVCRFGGEEFCFAFASDAPINIEKQLHIIRRKIESLGIKHEFSPTSKFLTVSIGAATRKVTDYAQVEPLFQRADEALYAVKNSGKDNYKVDFADTYEAHENAQ</sequence>